<name>S9NYP8_CYSF2</name>
<accession>S9NYP8</accession>
<sequence length="45" mass="5069">MPSTEPEAREWKFPGQACDFTTWTGTPGRSVRVAPSRSWWACIAL</sequence>
<reference evidence="1" key="1">
    <citation type="submission" date="2013-05" db="EMBL/GenBank/DDBJ databases">
        <title>Genome assembly of Cystobacter fuscus DSM 2262.</title>
        <authorList>
            <person name="Sharma G."/>
            <person name="Khatri I."/>
            <person name="Kaur C."/>
            <person name="Mayilraj S."/>
            <person name="Subramanian S."/>
        </authorList>
    </citation>
    <scope>NUCLEOTIDE SEQUENCE [LARGE SCALE GENOMIC DNA]</scope>
    <source>
        <strain evidence="1">DSM 2262</strain>
    </source>
</reference>
<comment type="caution">
    <text evidence="1">The sequence shown here is derived from an EMBL/GenBank/DDBJ whole genome shotgun (WGS) entry which is preliminary data.</text>
</comment>
<keyword evidence="2" id="KW-1185">Reference proteome</keyword>
<dbReference type="AlphaFoldDB" id="S9NYP8"/>
<evidence type="ECO:0000313" key="1">
    <source>
        <dbReference type="EMBL" id="EPX57355.1"/>
    </source>
</evidence>
<gene>
    <name evidence="1" type="ORF">D187_007109</name>
</gene>
<proteinExistence type="predicted"/>
<dbReference type="EMBL" id="ANAH02000064">
    <property type="protein sequence ID" value="EPX57355.1"/>
    <property type="molecule type" value="Genomic_DNA"/>
</dbReference>
<evidence type="ECO:0000313" key="2">
    <source>
        <dbReference type="Proteomes" id="UP000011682"/>
    </source>
</evidence>
<dbReference type="Proteomes" id="UP000011682">
    <property type="component" value="Unassembled WGS sequence"/>
</dbReference>
<protein>
    <submittedName>
        <fullName evidence="1">Uncharacterized protein</fullName>
    </submittedName>
</protein>
<organism evidence="1 2">
    <name type="scientific">Cystobacter fuscus (strain ATCC 25194 / DSM 2262 / NBRC 100088 / M29)</name>
    <dbReference type="NCBI Taxonomy" id="1242864"/>
    <lineage>
        <taxon>Bacteria</taxon>
        <taxon>Pseudomonadati</taxon>
        <taxon>Myxococcota</taxon>
        <taxon>Myxococcia</taxon>
        <taxon>Myxococcales</taxon>
        <taxon>Cystobacterineae</taxon>
        <taxon>Archangiaceae</taxon>
        <taxon>Cystobacter</taxon>
    </lineage>
</organism>